<comment type="similarity">
    <text evidence="1 2">Belongs to the polypeptide deformylase family.</text>
</comment>
<reference evidence="3 4" key="1">
    <citation type="submission" date="2024-09" db="EMBL/GenBank/DDBJ databases">
        <authorList>
            <person name="D'Angelo T."/>
        </authorList>
    </citation>
    <scope>NUCLEOTIDE SEQUENCE [LARGE SCALE GENOMIC DNA]</scope>
    <source>
        <strain evidence="3">SAG AM-311-F02</strain>
    </source>
</reference>
<evidence type="ECO:0000256" key="2">
    <source>
        <dbReference type="HAMAP-Rule" id="MF_00163"/>
    </source>
</evidence>
<feature type="active site" evidence="2">
    <location>
        <position position="136"/>
    </location>
</feature>
<dbReference type="PIRSF" id="PIRSF004749">
    <property type="entry name" value="Pep_def"/>
    <property type="match status" value="1"/>
</dbReference>
<feature type="binding site" evidence="2">
    <location>
        <position position="139"/>
    </location>
    <ligand>
        <name>Fe cation</name>
        <dbReference type="ChEBI" id="CHEBI:24875"/>
    </ligand>
</feature>
<dbReference type="Proteomes" id="UP001594288">
    <property type="component" value="Unassembled WGS sequence"/>
</dbReference>
<sequence>MAVDKIRLYGDPVLRKVSEPVTEIDDEIEDLFQRLIDTVEDAGGLGLAAPQIGVSKRVIVVVDIDDAGRRSHFLLINPEIVSACGEEAAEEGCLSVPEIYAKVKRAQSVVLKGIDREGMEVEIEASGLGARAFAHEIDHLDGVIFVDKIGRVKRGLIRKRLSDIKKEAKEIIRSLQ</sequence>
<keyword evidence="2" id="KW-0408">Iron</keyword>
<keyword evidence="2" id="KW-0479">Metal-binding</keyword>
<dbReference type="InterPro" id="IPR023635">
    <property type="entry name" value="Peptide_deformylase"/>
</dbReference>
<protein>
    <recommendedName>
        <fullName evidence="2">Peptide deformylase</fullName>
        <shortName evidence="2">PDF</shortName>
        <ecNumber evidence="2">3.5.1.88</ecNumber>
    </recommendedName>
    <alternativeName>
        <fullName evidence="2">Polypeptide deformylase</fullName>
    </alternativeName>
</protein>
<keyword evidence="2" id="KW-0648">Protein biosynthesis</keyword>
<proteinExistence type="inferred from homology"/>
<feature type="binding site" evidence="2">
    <location>
        <position position="93"/>
    </location>
    <ligand>
        <name>Fe cation</name>
        <dbReference type="ChEBI" id="CHEBI:24875"/>
    </ligand>
</feature>
<name>A0ABV6YQB8_UNCEI</name>
<organism evidence="3 4">
    <name type="scientific">Eiseniibacteriota bacterium</name>
    <dbReference type="NCBI Taxonomy" id="2212470"/>
    <lineage>
        <taxon>Bacteria</taxon>
        <taxon>Candidatus Eiseniibacteriota</taxon>
    </lineage>
</organism>
<dbReference type="PANTHER" id="PTHR10458">
    <property type="entry name" value="PEPTIDE DEFORMYLASE"/>
    <property type="match status" value="1"/>
</dbReference>
<feature type="binding site" evidence="2">
    <location>
        <position position="135"/>
    </location>
    <ligand>
        <name>Fe cation</name>
        <dbReference type="ChEBI" id="CHEBI:24875"/>
    </ligand>
</feature>
<comment type="caution">
    <text evidence="3">The sequence shown here is derived from an EMBL/GenBank/DDBJ whole genome shotgun (WGS) entry which is preliminary data.</text>
</comment>
<accession>A0ABV6YQB8</accession>
<dbReference type="NCBIfam" id="TIGR00079">
    <property type="entry name" value="pept_deformyl"/>
    <property type="match status" value="1"/>
</dbReference>
<keyword evidence="2 3" id="KW-0378">Hydrolase</keyword>
<dbReference type="PRINTS" id="PR01576">
    <property type="entry name" value="PDEFORMYLASE"/>
</dbReference>
<evidence type="ECO:0000256" key="1">
    <source>
        <dbReference type="ARBA" id="ARBA00010759"/>
    </source>
</evidence>
<evidence type="ECO:0000313" key="3">
    <source>
        <dbReference type="EMBL" id="MFC1800271.1"/>
    </source>
</evidence>
<dbReference type="EMBL" id="JBHPEI010000103">
    <property type="protein sequence ID" value="MFC1800271.1"/>
    <property type="molecule type" value="Genomic_DNA"/>
</dbReference>
<dbReference type="HAMAP" id="MF_00163">
    <property type="entry name" value="Pep_deformylase"/>
    <property type="match status" value="1"/>
</dbReference>
<gene>
    <name evidence="2 3" type="primary">def</name>
    <name evidence="3" type="ORF">ACFL2Z_05145</name>
</gene>
<dbReference type="InterPro" id="IPR036821">
    <property type="entry name" value="Peptide_deformylase_sf"/>
</dbReference>
<dbReference type="SUPFAM" id="SSF56420">
    <property type="entry name" value="Peptide deformylase"/>
    <property type="match status" value="1"/>
</dbReference>
<comment type="catalytic activity">
    <reaction evidence="2">
        <text>N-terminal N-formyl-L-methionyl-[peptide] + H2O = N-terminal L-methionyl-[peptide] + formate</text>
        <dbReference type="Rhea" id="RHEA:24420"/>
        <dbReference type="Rhea" id="RHEA-COMP:10639"/>
        <dbReference type="Rhea" id="RHEA-COMP:10640"/>
        <dbReference type="ChEBI" id="CHEBI:15377"/>
        <dbReference type="ChEBI" id="CHEBI:15740"/>
        <dbReference type="ChEBI" id="CHEBI:49298"/>
        <dbReference type="ChEBI" id="CHEBI:64731"/>
        <dbReference type="EC" id="3.5.1.88"/>
    </reaction>
</comment>
<dbReference type="EC" id="3.5.1.88" evidence="2"/>
<comment type="function">
    <text evidence="2">Removes the formyl group from the N-terminal Met of newly synthesized proteins. Requires at least a dipeptide for an efficient rate of reaction. N-terminal L-methionine is a prerequisite for activity but the enzyme has broad specificity at other positions.</text>
</comment>
<dbReference type="Gene3D" id="3.90.45.10">
    <property type="entry name" value="Peptide deformylase"/>
    <property type="match status" value="1"/>
</dbReference>
<dbReference type="CDD" id="cd00487">
    <property type="entry name" value="Pep_deformylase"/>
    <property type="match status" value="1"/>
</dbReference>
<dbReference type="Pfam" id="PF01327">
    <property type="entry name" value="Pep_deformylase"/>
    <property type="match status" value="1"/>
</dbReference>
<dbReference type="GO" id="GO:0042586">
    <property type="term" value="F:peptide deformylase activity"/>
    <property type="evidence" value="ECO:0007669"/>
    <property type="project" value="UniProtKB-EC"/>
</dbReference>
<dbReference type="PANTHER" id="PTHR10458:SF22">
    <property type="entry name" value="PEPTIDE DEFORMYLASE"/>
    <property type="match status" value="1"/>
</dbReference>
<comment type="cofactor">
    <cofactor evidence="2">
        <name>Fe(2+)</name>
        <dbReference type="ChEBI" id="CHEBI:29033"/>
    </cofactor>
    <text evidence="2">Binds 1 Fe(2+) ion.</text>
</comment>
<dbReference type="NCBIfam" id="NF001159">
    <property type="entry name" value="PRK00150.1-3"/>
    <property type="match status" value="1"/>
</dbReference>
<evidence type="ECO:0000313" key="4">
    <source>
        <dbReference type="Proteomes" id="UP001594288"/>
    </source>
</evidence>
<keyword evidence="4" id="KW-1185">Reference proteome</keyword>